<dbReference type="PANTHER" id="PTHR47618:SF1">
    <property type="entry name" value="BIFUNCTIONAL OLIGORIBONUCLEASE AND PAP PHOSPHATASE NRNA"/>
    <property type="match status" value="1"/>
</dbReference>
<evidence type="ECO:0000259" key="1">
    <source>
        <dbReference type="Pfam" id="PF01368"/>
    </source>
</evidence>
<dbReference type="InterPro" id="IPR003156">
    <property type="entry name" value="DHHA1_dom"/>
</dbReference>
<reference evidence="3 4" key="1">
    <citation type="submission" date="2007-10" db="EMBL/GenBank/DDBJ databases">
        <title>Complete sequence of Desulfococcus oleovorans Hxd3.</title>
        <authorList>
            <consortium name="US DOE Joint Genome Institute"/>
            <person name="Copeland A."/>
            <person name="Lucas S."/>
            <person name="Lapidus A."/>
            <person name="Barry K."/>
            <person name="Glavina del Rio T."/>
            <person name="Dalin E."/>
            <person name="Tice H."/>
            <person name="Pitluck S."/>
            <person name="Kiss H."/>
            <person name="Brettin T."/>
            <person name="Bruce D."/>
            <person name="Detter J.C."/>
            <person name="Han C."/>
            <person name="Schmutz J."/>
            <person name="Larimer F."/>
            <person name="Land M."/>
            <person name="Hauser L."/>
            <person name="Kyrpides N."/>
            <person name="Kim E."/>
            <person name="Wawrik B."/>
            <person name="Richardson P."/>
        </authorList>
    </citation>
    <scope>NUCLEOTIDE SEQUENCE [LARGE SCALE GENOMIC DNA]</scope>
    <source>
        <strain evidence="4">DSM 6200 / JCM 39069 / Hxd3</strain>
    </source>
</reference>
<accession>A8ZZ62</accession>
<dbReference type="InterPro" id="IPR001667">
    <property type="entry name" value="DDH_dom"/>
</dbReference>
<feature type="domain" description="DDH" evidence="1">
    <location>
        <begin position="15"/>
        <end position="155"/>
    </location>
</feature>
<evidence type="ECO:0000313" key="3">
    <source>
        <dbReference type="EMBL" id="ABW68835.1"/>
    </source>
</evidence>
<dbReference type="InterPro" id="IPR051319">
    <property type="entry name" value="Oligoribo/pAp-PDE_c-di-AMP_PDE"/>
</dbReference>
<dbReference type="Pfam" id="PF02272">
    <property type="entry name" value="DHHA1"/>
    <property type="match status" value="1"/>
</dbReference>
<organism evidence="3 4">
    <name type="scientific">Desulfosudis oleivorans (strain DSM 6200 / JCM 39069 / Hxd3)</name>
    <name type="common">Desulfococcus oleovorans</name>
    <dbReference type="NCBI Taxonomy" id="96561"/>
    <lineage>
        <taxon>Bacteria</taxon>
        <taxon>Pseudomonadati</taxon>
        <taxon>Thermodesulfobacteriota</taxon>
        <taxon>Desulfobacteria</taxon>
        <taxon>Desulfobacterales</taxon>
        <taxon>Desulfosudaceae</taxon>
        <taxon>Desulfosudis</taxon>
    </lineage>
</organism>
<dbReference type="RefSeq" id="WP_012176446.1">
    <property type="nucleotide sequence ID" value="NC_009943.1"/>
</dbReference>
<evidence type="ECO:0000259" key="2">
    <source>
        <dbReference type="Pfam" id="PF02272"/>
    </source>
</evidence>
<proteinExistence type="predicted"/>
<dbReference type="OrthoDB" id="9803668at2"/>
<dbReference type="Gene3D" id="3.90.1640.10">
    <property type="entry name" value="inorganic pyrophosphatase (n-terminal core)"/>
    <property type="match status" value="1"/>
</dbReference>
<dbReference type="PANTHER" id="PTHR47618">
    <property type="entry name" value="BIFUNCTIONAL OLIGORIBONUCLEASE AND PAP PHOSPHATASE NRNA"/>
    <property type="match status" value="1"/>
</dbReference>
<dbReference type="Gene3D" id="3.10.310.30">
    <property type="match status" value="1"/>
</dbReference>
<dbReference type="InterPro" id="IPR038763">
    <property type="entry name" value="DHH_sf"/>
</dbReference>
<dbReference type="SUPFAM" id="SSF64182">
    <property type="entry name" value="DHH phosphoesterases"/>
    <property type="match status" value="1"/>
</dbReference>
<protein>
    <submittedName>
        <fullName evidence="3">Phosphoesterase RecJ domain protein</fullName>
    </submittedName>
</protein>
<name>A8ZZ62_DESOH</name>
<sequence length="325" mass="34925">MYQTVGDHLKTIDTVLIASHVHPDGDAIGALTALGAALLNMGKNVTLYNEDPVPAAYRFLPLSDCLVRHIDDLGRYEAAVILDCSKIDRIGRLAETIGTVPLLINIDHHCSNDRFGGIQLVDCEACATAEIVYNLLKTMEVEITREVAYGLYTGIVTDTASFSMGNTGASTFAICGELVKAGADPQTVSKNVYITYSAERIRLMQMVLNTFVLSENGAVSMLLVTQEMIKQSGMKTENVGRVVNYAKHIENVRIAALVLEEENHAEDLPDGVSHFHVSLRSDGSLDAARIAVGFGGGGHSKAAGFNITTTLSGVKETILRLADSL</sequence>
<dbReference type="eggNOG" id="COG0618">
    <property type="taxonomic scope" value="Bacteria"/>
</dbReference>
<dbReference type="EMBL" id="CP000859">
    <property type="protein sequence ID" value="ABW68835.1"/>
    <property type="molecule type" value="Genomic_DNA"/>
</dbReference>
<dbReference type="GO" id="GO:0003676">
    <property type="term" value="F:nucleic acid binding"/>
    <property type="evidence" value="ECO:0007669"/>
    <property type="project" value="InterPro"/>
</dbReference>
<evidence type="ECO:0000313" key="4">
    <source>
        <dbReference type="Proteomes" id="UP000008561"/>
    </source>
</evidence>
<dbReference type="HOGENOM" id="CLU_039720_0_0_7"/>
<gene>
    <name evidence="3" type="ordered locus">Dole_3032</name>
</gene>
<feature type="domain" description="DHHA1" evidence="2">
    <location>
        <begin position="228"/>
        <end position="323"/>
    </location>
</feature>
<dbReference type="STRING" id="96561.Dole_3032"/>
<dbReference type="AlphaFoldDB" id="A8ZZ62"/>
<dbReference type="Proteomes" id="UP000008561">
    <property type="component" value="Chromosome"/>
</dbReference>
<keyword evidence="4" id="KW-1185">Reference proteome</keyword>
<dbReference type="KEGG" id="dol:Dole_3032"/>
<dbReference type="Pfam" id="PF01368">
    <property type="entry name" value="DHH"/>
    <property type="match status" value="1"/>
</dbReference>